<feature type="chain" id="PRO_5015836606" evidence="1">
    <location>
        <begin position="23"/>
        <end position="383"/>
    </location>
</feature>
<accession>A0A2V4C611</accession>
<gene>
    <name evidence="2" type="ORF">DMB65_06700</name>
</gene>
<protein>
    <submittedName>
        <fullName evidence="2">Uncharacterized protein</fullName>
    </submittedName>
</protein>
<organism evidence="2 3">
    <name type="scientific">Flavobacterium cheongpyeongense</name>
    <dbReference type="NCBI Taxonomy" id="2212651"/>
    <lineage>
        <taxon>Bacteria</taxon>
        <taxon>Pseudomonadati</taxon>
        <taxon>Bacteroidota</taxon>
        <taxon>Flavobacteriia</taxon>
        <taxon>Flavobacteriales</taxon>
        <taxon>Flavobacteriaceae</taxon>
        <taxon>Flavobacterium</taxon>
    </lineage>
</organism>
<keyword evidence="1" id="KW-0732">Signal</keyword>
<keyword evidence="3" id="KW-1185">Reference proteome</keyword>
<dbReference type="RefSeq" id="WP_110305878.1">
    <property type="nucleotide sequence ID" value="NZ_QJHK01000004.1"/>
</dbReference>
<dbReference type="EMBL" id="QJHK01000004">
    <property type="protein sequence ID" value="PXY41634.1"/>
    <property type="molecule type" value="Genomic_DNA"/>
</dbReference>
<dbReference type="PROSITE" id="PS51257">
    <property type="entry name" value="PROKAR_LIPOPROTEIN"/>
    <property type="match status" value="1"/>
</dbReference>
<evidence type="ECO:0000313" key="2">
    <source>
        <dbReference type="EMBL" id="PXY41634.1"/>
    </source>
</evidence>
<evidence type="ECO:0000313" key="3">
    <source>
        <dbReference type="Proteomes" id="UP000247903"/>
    </source>
</evidence>
<evidence type="ECO:0000256" key="1">
    <source>
        <dbReference type="SAM" id="SignalP"/>
    </source>
</evidence>
<name>A0A2V4C611_9FLAO</name>
<feature type="signal peptide" evidence="1">
    <location>
        <begin position="1"/>
        <end position="22"/>
    </location>
</feature>
<proteinExistence type="predicted"/>
<sequence length="383" mass="43067">MKNLLHLGSVFLLTLLASCASDQIEIEETNRANAVHLWHYNGDSAVLKKVIEQLKNGSSSASLERKLAKNDVLWNEAMFIYIENEKRILVPFLSEDKENVIGVLSLVKDPKGIAMVEDMTVRTRLFTNNNKLPFWSRGEWIGYFMALDKDILGIKNGNPGLKEKASSSNSQKITGTICQNVPLYDVCTTYYDCETDDGGESMYNCQYYDGGCYTVYGETCWEVPDNPNPEDPTDPGDDYVECSDIDINSILYDQVANTEFLGSTFISQNSNTTAKNLSWRIKVGDETYVKSIEKGVLKQVSNINNPYQWQSLTHQTLSLDSSEMFVVTTVESHTGTETLGLYNAIMDLSFHMKCSIICRGMPFADNQNYTAQRIFTISDFGLN</sequence>
<reference evidence="2 3" key="1">
    <citation type="submission" date="2018-05" db="EMBL/GenBank/DDBJ databases">
        <title>Flavobacterium sp. strain IMCC34759, incomplete genome.</title>
        <authorList>
            <person name="Joung Y."/>
            <person name="Cho J."/>
        </authorList>
    </citation>
    <scope>NUCLEOTIDE SEQUENCE [LARGE SCALE GENOMIC DNA]</scope>
    <source>
        <strain evidence="2 3">IMCC34759</strain>
    </source>
</reference>
<dbReference type="Proteomes" id="UP000247903">
    <property type="component" value="Unassembled WGS sequence"/>
</dbReference>
<dbReference type="AlphaFoldDB" id="A0A2V4C611"/>
<comment type="caution">
    <text evidence="2">The sequence shown here is derived from an EMBL/GenBank/DDBJ whole genome shotgun (WGS) entry which is preliminary data.</text>
</comment>
<dbReference type="OrthoDB" id="770713at2"/>